<dbReference type="SMART" id="SM01350">
    <property type="entry name" value="6PGD"/>
    <property type="match status" value="1"/>
</dbReference>
<dbReference type="Pfam" id="PF03446">
    <property type="entry name" value="NAD_binding_2"/>
    <property type="match status" value="1"/>
</dbReference>
<accession>A0A914VTH6</accession>
<feature type="domain" description="6-phosphogluconate dehydrogenase C-terminal" evidence="7">
    <location>
        <begin position="182"/>
        <end position="281"/>
    </location>
</feature>
<dbReference type="Gene3D" id="3.40.50.720">
    <property type="entry name" value="NAD(P)-binding Rossmann-like Domain"/>
    <property type="match status" value="1"/>
</dbReference>
<dbReference type="InterPro" id="IPR006183">
    <property type="entry name" value="Pgluconate_DH"/>
</dbReference>
<dbReference type="PANTHER" id="PTHR11811">
    <property type="entry name" value="6-PHOSPHOGLUCONATE DEHYDROGENASE"/>
    <property type="match status" value="1"/>
</dbReference>
<comment type="similarity">
    <text evidence="2">Belongs to the 6-phosphogluconate dehydrogenase family.</text>
</comment>
<dbReference type="GO" id="GO:0004616">
    <property type="term" value="F:phosphogluconate dehydrogenase (decarboxylating) activity"/>
    <property type="evidence" value="ECO:0007669"/>
    <property type="project" value="UniProtKB-EC"/>
</dbReference>
<dbReference type="InterPro" id="IPR013328">
    <property type="entry name" value="6PGD_dom2"/>
</dbReference>
<dbReference type="SUPFAM" id="SSF48179">
    <property type="entry name" value="6-phosphogluconate dehydrogenase C-terminal domain-like"/>
    <property type="match status" value="1"/>
</dbReference>
<dbReference type="GO" id="GO:0050661">
    <property type="term" value="F:NADP binding"/>
    <property type="evidence" value="ECO:0007669"/>
    <property type="project" value="InterPro"/>
</dbReference>
<sequence length="282" mass="30733">MSTEAVADIAVIGLAVMGQNLILNMNDHGFVVCAFNRTVSKVDDFLENEAKGTKIVGAHSLAEMAKKLKRPRRVMLLVKAGSAVDDFIEQLLPLLESGDIIIDGGNSEYTDTNRRAESLGKKGILYVGSGVSGGEEGARFGPSLMPGGAEAAWPHLKDIFQSISAKVDGEPCCDWVGLGGSGHFVKMVHNGIEYGDMQLICEAYHLMKDAVGLSHDEMADVFDQWNKTELDSFLVEITAGILRFKDEKGNALVEQIRDTAGQVIAHFLLRQMFRKCMTRLLS</sequence>
<dbReference type="GO" id="GO:0019521">
    <property type="term" value="P:D-gluconate metabolic process"/>
    <property type="evidence" value="ECO:0007669"/>
    <property type="project" value="UniProtKB-KW"/>
</dbReference>
<dbReference type="SUPFAM" id="SSF51735">
    <property type="entry name" value="NAD(P)-binding Rossmann-fold domains"/>
    <property type="match status" value="1"/>
</dbReference>
<reference evidence="9" key="1">
    <citation type="submission" date="2022-11" db="UniProtKB">
        <authorList>
            <consortium name="WormBaseParasite"/>
        </authorList>
    </citation>
    <scope>IDENTIFICATION</scope>
</reference>
<dbReference type="Proteomes" id="UP000887566">
    <property type="component" value="Unplaced"/>
</dbReference>
<evidence type="ECO:0000313" key="9">
    <source>
        <dbReference type="WBParaSite" id="PSAMB.scaffold2438size23239.g17867.t1"/>
    </source>
</evidence>
<evidence type="ECO:0000256" key="5">
    <source>
        <dbReference type="ARBA" id="ARBA00023064"/>
    </source>
</evidence>
<dbReference type="InterPro" id="IPR036291">
    <property type="entry name" value="NAD(P)-bd_dom_sf"/>
</dbReference>
<evidence type="ECO:0000256" key="2">
    <source>
        <dbReference type="ARBA" id="ARBA00008419"/>
    </source>
</evidence>
<dbReference type="EC" id="1.1.1.44" evidence="3"/>
<evidence type="ECO:0000259" key="7">
    <source>
        <dbReference type="SMART" id="SM01350"/>
    </source>
</evidence>
<dbReference type="GO" id="GO:0006098">
    <property type="term" value="P:pentose-phosphate shunt"/>
    <property type="evidence" value="ECO:0007669"/>
    <property type="project" value="UniProtKB-KW"/>
</dbReference>
<protein>
    <recommendedName>
        <fullName evidence="3">phosphogluconate dehydrogenase (NADP(+)-dependent, decarboxylating)</fullName>
        <ecNumber evidence="3">1.1.1.44</ecNumber>
    </recommendedName>
</protein>
<dbReference type="FunFam" id="3.40.50.720:FF:000007">
    <property type="entry name" value="6-phosphogluconate dehydrogenase, decarboxylating"/>
    <property type="match status" value="1"/>
</dbReference>
<dbReference type="Pfam" id="PF00393">
    <property type="entry name" value="6PGD"/>
    <property type="match status" value="1"/>
</dbReference>
<comment type="pathway">
    <text evidence="1">Carbohydrate degradation; pentose phosphate pathway; D-ribulose 5-phosphate from D-glucose 6-phosphate (oxidative stage): step 3/3.</text>
</comment>
<keyword evidence="5" id="KW-0311">Gluconate utilization</keyword>
<keyword evidence="4" id="KW-0560">Oxidoreductase</keyword>
<dbReference type="AlphaFoldDB" id="A0A914VTH6"/>
<dbReference type="Gene3D" id="1.10.1040.10">
    <property type="entry name" value="N-(1-d-carboxylethyl)-l-norvaline Dehydrogenase, domain 2"/>
    <property type="match status" value="1"/>
</dbReference>
<keyword evidence="6" id="KW-0570">Pentose shunt</keyword>
<evidence type="ECO:0000256" key="1">
    <source>
        <dbReference type="ARBA" id="ARBA00004874"/>
    </source>
</evidence>
<name>A0A914VTH6_9BILA</name>
<keyword evidence="8" id="KW-1185">Reference proteome</keyword>
<evidence type="ECO:0000313" key="8">
    <source>
        <dbReference type="Proteomes" id="UP000887566"/>
    </source>
</evidence>
<dbReference type="InterPro" id="IPR006114">
    <property type="entry name" value="6PGDH_C"/>
</dbReference>
<dbReference type="InterPro" id="IPR006115">
    <property type="entry name" value="6PGDH_NADP-bd"/>
</dbReference>
<organism evidence="8 9">
    <name type="scientific">Plectus sambesii</name>
    <dbReference type="NCBI Taxonomy" id="2011161"/>
    <lineage>
        <taxon>Eukaryota</taxon>
        <taxon>Metazoa</taxon>
        <taxon>Ecdysozoa</taxon>
        <taxon>Nematoda</taxon>
        <taxon>Chromadorea</taxon>
        <taxon>Plectida</taxon>
        <taxon>Plectina</taxon>
        <taxon>Plectoidea</taxon>
        <taxon>Plectidae</taxon>
        <taxon>Plectus</taxon>
    </lineage>
</organism>
<dbReference type="WBParaSite" id="PSAMB.scaffold2438size23239.g17867.t1">
    <property type="protein sequence ID" value="PSAMB.scaffold2438size23239.g17867.t1"/>
    <property type="gene ID" value="PSAMB.scaffold2438size23239.g17867"/>
</dbReference>
<dbReference type="InterPro" id="IPR008927">
    <property type="entry name" value="6-PGluconate_DH-like_C_sf"/>
</dbReference>
<dbReference type="PRINTS" id="PR00076">
    <property type="entry name" value="6PGDHDRGNASE"/>
</dbReference>
<evidence type="ECO:0000256" key="6">
    <source>
        <dbReference type="ARBA" id="ARBA00023126"/>
    </source>
</evidence>
<proteinExistence type="inferred from homology"/>
<evidence type="ECO:0000256" key="3">
    <source>
        <dbReference type="ARBA" id="ARBA00013011"/>
    </source>
</evidence>
<evidence type="ECO:0000256" key="4">
    <source>
        <dbReference type="ARBA" id="ARBA00023002"/>
    </source>
</evidence>